<evidence type="ECO:0000313" key="1">
    <source>
        <dbReference type="EMBL" id="ABW31998.1"/>
    </source>
</evidence>
<dbReference type="HOGENOM" id="CLU_1253658_0_0_3"/>
<keyword evidence="1" id="KW-0614">Plasmid</keyword>
<protein>
    <submittedName>
        <fullName evidence="1">Uncharacterized protein</fullName>
    </submittedName>
</protein>
<accession>A8ZLH1</accession>
<sequence length="220" mass="25260">MTPKRAFLFVVVLLQFLILQRVSNPDVGDYQAFSQSQGARNGAEAQQIDPNEAQARIASFAANLIKSGYDWQPGQMVQEGQEIYPRNFYLASLYFDMESDLRQNWLLTRARSYERQGFSFDKFLKGKYLSTVELSGNPQVKKLSKSQWQVDVRGVRVAVATDKNAKGAAFKEKLSFTFRIQEQQPRTGHEWGLEQSTLTQALNKFQTDGLKIIEYREEVR</sequence>
<keyword evidence="2" id="KW-1185">Reference proteome</keyword>
<geneLocation type="plasmid" evidence="1 2">
    <name>pREB2</name>
</geneLocation>
<name>A8ZLH1_ACAM1</name>
<proteinExistence type="predicted"/>
<dbReference type="EMBL" id="CP000839">
    <property type="protein sequence ID" value="ABW31998.1"/>
    <property type="molecule type" value="Genomic_DNA"/>
</dbReference>
<reference evidence="1 2" key="1">
    <citation type="journal article" date="2008" name="Proc. Natl. Acad. Sci. U.S.A.">
        <title>Niche adaptation and genome expansion in the chlorophyll d-producing cyanobacterium Acaryochloris marina.</title>
        <authorList>
            <person name="Swingley W.D."/>
            <person name="Chen M."/>
            <person name="Cheung P.C."/>
            <person name="Conrad A.L."/>
            <person name="Dejesa L.C."/>
            <person name="Hao J."/>
            <person name="Honchak B.M."/>
            <person name="Karbach L.E."/>
            <person name="Kurdoglu A."/>
            <person name="Lahiri S."/>
            <person name="Mastrian S.D."/>
            <person name="Miyashita H."/>
            <person name="Page L."/>
            <person name="Ramakrishna P."/>
            <person name="Satoh S."/>
            <person name="Sattley W.M."/>
            <person name="Shimada Y."/>
            <person name="Taylor H.L."/>
            <person name="Tomo T."/>
            <person name="Tsuchiya T."/>
            <person name="Wang Z.T."/>
            <person name="Raymond J."/>
            <person name="Mimuro M."/>
            <person name="Blankenship R.E."/>
            <person name="Touchman J.W."/>
        </authorList>
    </citation>
    <scope>NUCLEOTIDE SEQUENCE [LARGE SCALE GENOMIC DNA]</scope>
    <source>
        <strain evidence="2">MBIC 11017</strain>
        <plasmid evidence="2">Plasmid pREB2</plasmid>
    </source>
</reference>
<dbReference type="Proteomes" id="UP000000268">
    <property type="component" value="Plasmid pREB2"/>
</dbReference>
<gene>
    <name evidence="1" type="ordered locus">AM1_B0279</name>
</gene>
<dbReference type="KEGG" id="amr:AM1_B0279"/>
<evidence type="ECO:0000313" key="2">
    <source>
        <dbReference type="Proteomes" id="UP000000268"/>
    </source>
</evidence>
<dbReference type="AlphaFoldDB" id="A8ZLH1"/>
<organism evidence="1 2">
    <name type="scientific">Acaryochloris marina (strain MBIC 11017)</name>
    <dbReference type="NCBI Taxonomy" id="329726"/>
    <lineage>
        <taxon>Bacteria</taxon>
        <taxon>Bacillati</taxon>
        <taxon>Cyanobacteriota</taxon>
        <taxon>Cyanophyceae</taxon>
        <taxon>Acaryochloridales</taxon>
        <taxon>Acaryochloridaceae</taxon>
        <taxon>Acaryochloris</taxon>
    </lineage>
</organism>